<evidence type="ECO:0000313" key="1">
    <source>
        <dbReference type="EMBL" id="CAD0087909.1"/>
    </source>
</evidence>
<proteinExistence type="predicted"/>
<comment type="caution">
    <text evidence="1">The sequence shown here is derived from an EMBL/GenBank/DDBJ whole genome shotgun (WGS) entry which is preliminary data.</text>
</comment>
<reference evidence="1" key="1">
    <citation type="submission" date="2020-06" db="EMBL/GenBank/DDBJ databases">
        <authorList>
            <person name="Onetto C."/>
        </authorList>
    </citation>
    <scope>NUCLEOTIDE SEQUENCE</scope>
</reference>
<evidence type="ECO:0000313" key="2">
    <source>
        <dbReference type="Proteomes" id="UP000716446"/>
    </source>
</evidence>
<dbReference type="EMBL" id="CAIJEN010000006">
    <property type="protein sequence ID" value="CAD0087909.1"/>
    <property type="molecule type" value="Genomic_DNA"/>
</dbReference>
<dbReference type="PANTHER" id="PTHR28037">
    <property type="entry name" value="ALCOHOL O-ACETYLTRANSFERASE 1-RELATED"/>
    <property type="match status" value="1"/>
</dbReference>
<organism evidence="1 2">
    <name type="scientific">Aureobasidium vineae</name>
    <dbReference type="NCBI Taxonomy" id="2773715"/>
    <lineage>
        <taxon>Eukaryota</taxon>
        <taxon>Fungi</taxon>
        <taxon>Dikarya</taxon>
        <taxon>Ascomycota</taxon>
        <taxon>Pezizomycotina</taxon>
        <taxon>Dothideomycetes</taxon>
        <taxon>Dothideomycetidae</taxon>
        <taxon>Dothideales</taxon>
        <taxon>Saccotheciaceae</taxon>
        <taxon>Aureobasidium</taxon>
    </lineage>
</organism>
<protein>
    <submittedName>
        <fullName evidence="1">Uncharacterized protein</fullName>
    </submittedName>
</protein>
<keyword evidence="2" id="KW-1185">Reference proteome</keyword>
<dbReference type="Proteomes" id="UP000716446">
    <property type="component" value="Unassembled WGS sequence"/>
</dbReference>
<gene>
    <name evidence="1" type="ORF">AWRI4619_LOCUS5027</name>
</gene>
<dbReference type="GO" id="GO:0008080">
    <property type="term" value="F:N-acetyltransferase activity"/>
    <property type="evidence" value="ECO:0007669"/>
    <property type="project" value="TreeGrafter"/>
</dbReference>
<dbReference type="Pfam" id="PF07247">
    <property type="entry name" value="AATase"/>
    <property type="match status" value="1"/>
</dbReference>
<accession>A0A9N8PAP5</accession>
<sequence>MDQVLRLCGAHDVKFTSLLLQVIVRALSETLPNKTSTGNRAGSFIALTVVDLRHLLKNIESDDMACPGPTASFELSSRSKLEDWKDWTNTESESPVWIAARKTTQDLAKCASTLHDQPIGLLSYLSKFRPWMQGEAEKDRDGSYEVSNLGVFDPMASSQEGAWGVESMLFAQPANMTGSCLAFNVVTKKGGDTTISLTWQKGTPDVMEEEEFISRMCQLVTKYLGEVDEHVVGCNDRSVSNQ</sequence>
<name>A0A9N8PAP5_9PEZI</name>
<dbReference type="PANTHER" id="PTHR28037:SF1">
    <property type="entry name" value="ALCOHOL O-ACETYLTRANSFERASE 1-RELATED"/>
    <property type="match status" value="1"/>
</dbReference>
<dbReference type="InterPro" id="IPR010828">
    <property type="entry name" value="Atf2/Sli1-like"/>
</dbReference>
<dbReference type="InterPro" id="IPR052058">
    <property type="entry name" value="Alcohol_O-acetyltransferase"/>
</dbReference>
<dbReference type="AlphaFoldDB" id="A0A9N8PAP5"/>